<keyword evidence="3" id="KW-1185">Reference proteome</keyword>
<dbReference type="Proteomes" id="UP001338137">
    <property type="component" value="Unassembled WGS sequence"/>
</dbReference>
<dbReference type="InterPro" id="IPR006935">
    <property type="entry name" value="Helicase/UvrB_N"/>
</dbReference>
<feature type="domain" description="Helicase/UvrB N-terminal" evidence="1">
    <location>
        <begin position="7"/>
        <end position="171"/>
    </location>
</feature>
<dbReference type="Pfam" id="PF04851">
    <property type="entry name" value="ResIII"/>
    <property type="match status" value="1"/>
</dbReference>
<dbReference type="EMBL" id="JARLKY010000019">
    <property type="protein sequence ID" value="MEC0227346.1"/>
    <property type="molecule type" value="Genomic_DNA"/>
</dbReference>
<keyword evidence="2" id="KW-0378">Hydrolase</keyword>
<dbReference type="InterPro" id="IPR018247">
    <property type="entry name" value="EF_Hand_1_Ca_BS"/>
</dbReference>
<dbReference type="SUPFAM" id="SSF52540">
    <property type="entry name" value="P-loop containing nucleoside triphosphate hydrolases"/>
    <property type="match status" value="2"/>
</dbReference>
<accession>A0ABU6FZL3</accession>
<name>A0ABU6FZL3_9BACL</name>
<dbReference type="InterPro" id="IPR027417">
    <property type="entry name" value="P-loop_NTPase"/>
</dbReference>
<evidence type="ECO:0000313" key="3">
    <source>
        <dbReference type="Proteomes" id="UP001338137"/>
    </source>
</evidence>
<keyword evidence="2" id="KW-0067">ATP-binding</keyword>
<reference evidence="2 3" key="1">
    <citation type="submission" date="2023-03" db="EMBL/GenBank/DDBJ databases">
        <title>Bacillus Genome Sequencing.</title>
        <authorList>
            <person name="Dunlap C."/>
        </authorList>
    </citation>
    <scope>NUCLEOTIDE SEQUENCE [LARGE SCALE GENOMIC DNA]</scope>
    <source>
        <strain evidence="2 3">BD-533</strain>
    </source>
</reference>
<comment type="caution">
    <text evidence="2">The sequence shown here is derived from an EMBL/GenBank/DDBJ whole genome shotgun (WGS) entry which is preliminary data.</text>
</comment>
<evidence type="ECO:0000259" key="1">
    <source>
        <dbReference type="Pfam" id="PF04851"/>
    </source>
</evidence>
<sequence length="748" mass="85751">MFNGDLFTFQSVHVENLLNKCADHEEMVLYAPTGSGKTVMGCKFIDDYLDENPNTVFLWLCPGAGGLAKQSQDSFEEMTSGIPFGDVYSFISEPNPSGQVFFINWDKINKTSNVVLREGEHKDLMSKVYACHNNNIDIFMLIDEEHKYRDTANEYIANIHPAHVLRISATPVTVADHVETITDNEVISAGLIATGISINEGVSKAIEENNNLDSDLMLLELADKKRKEIQKEYDNLGLKIRPLVVIQFPNASEEWIDRVKQTLEDMGYPESSGLVTSWFSGDHPDNPEEIRKLDGQYSFLLFKQAIATGWDCPRAKILVKLREGGTERFNIQTIGRIRRMPEREHYENDVLDNCYLYTLDSEFTEGLTSSLSDSFYTYQYKRKFTAPSIKLVREILDGNDRFTVNPEAVVTVVHDQMLKECDLNGDGKLDKRELEVSKGYVFGTKLKTSAIEGIARTTRDIMRLNPIFGGEHQINNHDDGFIIRDAKRRIARAIGIDENISNNALRVLFGPEDMQMSLLSQEEQEFEMKYKLINGFSLREYNAFLVNNRDRLVEVFSGISQDQIAEIQETDFIESDWGIPSYQYYKQHKKIESTKILTKNVFEGYGNNILIPPNRTFTEIEFEKWCEDYDPVKWVYKNGDKGDEYFGIVYRKAFRRSHFYPDYIIQLENGDVWIIEAKGGISADGSSNNIDSYASNKFDALKDYASKHPDIKWGFVRAVGAQIYLSNTVWDENVMNKNIWKPIEVFIQ</sequence>
<keyword evidence="2" id="KW-0547">Nucleotide-binding</keyword>
<dbReference type="PROSITE" id="PS00018">
    <property type="entry name" value="EF_HAND_1"/>
    <property type="match status" value="1"/>
</dbReference>
<evidence type="ECO:0000313" key="2">
    <source>
        <dbReference type="EMBL" id="MEC0227346.1"/>
    </source>
</evidence>
<dbReference type="Gene3D" id="3.40.50.300">
    <property type="entry name" value="P-loop containing nucleotide triphosphate hydrolases"/>
    <property type="match status" value="2"/>
</dbReference>
<dbReference type="RefSeq" id="WP_326071686.1">
    <property type="nucleotide sequence ID" value="NZ_JARLKY010000019.1"/>
</dbReference>
<protein>
    <submittedName>
        <fullName evidence="2">DEAD/DEAH box helicase family protein</fullName>
    </submittedName>
</protein>
<organism evidence="2 3">
    <name type="scientific">Paenibacillus alba</name>
    <dbReference type="NCBI Taxonomy" id="1197127"/>
    <lineage>
        <taxon>Bacteria</taxon>
        <taxon>Bacillati</taxon>
        <taxon>Bacillota</taxon>
        <taxon>Bacilli</taxon>
        <taxon>Bacillales</taxon>
        <taxon>Paenibacillaceae</taxon>
        <taxon>Paenibacillus</taxon>
    </lineage>
</organism>
<gene>
    <name evidence="2" type="ORF">P4I72_09445</name>
</gene>
<keyword evidence="2" id="KW-0347">Helicase</keyword>
<proteinExistence type="predicted"/>
<dbReference type="GO" id="GO:0004386">
    <property type="term" value="F:helicase activity"/>
    <property type="evidence" value="ECO:0007669"/>
    <property type="project" value="UniProtKB-KW"/>
</dbReference>